<evidence type="ECO:0000313" key="3">
    <source>
        <dbReference type="Proteomes" id="UP000308730"/>
    </source>
</evidence>
<keyword evidence="1" id="KW-1133">Transmembrane helix</keyword>
<sequence length="86" mass="10156">MLIFKQAFCKARDIVRADSELAHRHVDLLSTAQEYDTYSLLDVIYAYFNFLLQDLPTILLFVGVIYLVIFEAAIYWHELDTPYFML</sequence>
<evidence type="ECO:0000313" key="2">
    <source>
        <dbReference type="EMBL" id="THH33029.1"/>
    </source>
</evidence>
<feature type="transmembrane region" description="Helical" evidence="1">
    <location>
        <begin position="58"/>
        <end position="76"/>
    </location>
</feature>
<evidence type="ECO:0000256" key="1">
    <source>
        <dbReference type="SAM" id="Phobius"/>
    </source>
</evidence>
<name>A0A4S4N272_9APHY</name>
<dbReference type="AlphaFoldDB" id="A0A4S4N272"/>
<gene>
    <name evidence="2" type="ORF">EUX98_g1088</name>
</gene>
<keyword evidence="1" id="KW-0812">Transmembrane</keyword>
<protein>
    <submittedName>
        <fullName evidence="2">Uncharacterized protein</fullName>
    </submittedName>
</protein>
<accession>A0A4S4N272</accession>
<dbReference type="EMBL" id="SGPM01000011">
    <property type="protein sequence ID" value="THH33029.1"/>
    <property type="molecule type" value="Genomic_DNA"/>
</dbReference>
<organism evidence="2 3">
    <name type="scientific">Antrodiella citrinella</name>
    <dbReference type="NCBI Taxonomy" id="2447956"/>
    <lineage>
        <taxon>Eukaryota</taxon>
        <taxon>Fungi</taxon>
        <taxon>Dikarya</taxon>
        <taxon>Basidiomycota</taxon>
        <taxon>Agaricomycotina</taxon>
        <taxon>Agaricomycetes</taxon>
        <taxon>Polyporales</taxon>
        <taxon>Steccherinaceae</taxon>
        <taxon>Antrodiella</taxon>
    </lineage>
</organism>
<comment type="caution">
    <text evidence="2">The sequence shown here is derived from an EMBL/GenBank/DDBJ whole genome shotgun (WGS) entry which is preliminary data.</text>
</comment>
<keyword evidence="3" id="KW-1185">Reference proteome</keyword>
<proteinExistence type="predicted"/>
<keyword evidence="1" id="KW-0472">Membrane</keyword>
<dbReference type="Proteomes" id="UP000308730">
    <property type="component" value="Unassembled WGS sequence"/>
</dbReference>
<reference evidence="2 3" key="1">
    <citation type="submission" date="2019-02" db="EMBL/GenBank/DDBJ databases">
        <title>Genome sequencing of the rare red list fungi Antrodiella citrinella (Flaviporus citrinellus).</title>
        <authorList>
            <person name="Buettner E."/>
            <person name="Kellner H."/>
        </authorList>
    </citation>
    <scope>NUCLEOTIDE SEQUENCE [LARGE SCALE GENOMIC DNA]</scope>
    <source>
        <strain evidence="2 3">DSM 108506</strain>
    </source>
</reference>